<dbReference type="EMBL" id="BAABGX010000001">
    <property type="protein sequence ID" value="GAA4296130.1"/>
    <property type="molecule type" value="Genomic_DNA"/>
</dbReference>
<evidence type="ECO:0000259" key="1">
    <source>
        <dbReference type="Pfam" id="PF17116"/>
    </source>
</evidence>
<protein>
    <submittedName>
        <fullName evidence="2">DUF5103 domain-containing protein</fullName>
    </submittedName>
</protein>
<organism evidence="2 3">
    <name type="scientific">Nibribacter koreensis</name>
    <dbReference type="NCBI Taxonomy" id="1084519"/>
    <lineage>
        <taxon>Bacteria</taxon>
        <taxon>Pseudomonadati</taxon>
        <taxon>Bacteroidota</taxon>
        <taxon>Cytophagia</taxon>
        <taxon>Cytophagales</taxon>
        <taxon>Hymenobacteraceae</taxon>
        <taxon>Nibribacter</taxon>
    </lineage>
</organism>
<evidence type="ECO:0000313" key="2">
    <source>
        <dbReference type="EMBL" id="GAA4296130.1"/>
    </source>
</evidence>
<feature type="domain" description="Type 9 secretion system plug protein N-terminal" evidence="1">
    <location>
        <begin position="74"/>
        <end position="197"/>
    </location>
</feature>
<evidence type="ECO:0000313" key="3">
    <source>
        <dbReference type="Proteomes" id="UP001501844"/>
    </source>
</evidence>
<gene>
    <name evidence="2" type="ORF">GCM10023183_02670</name>
</gene>
<accession>A0ABP8F696</accession>
<reference evidence="3" key="1">
    <citation type="journal article" date="2019" name="Int. J. Syst. Evol. Microbiol.">
        <title>The Global Catalogue of Microorganisms (GCM) 10K type strain sequencing project: providing services to taxonomists for standard genome sequencing and annotation.</title>
        <authorList>
            <consortium name="The Broad Institute Genomics Platform"/>
            <consortium name="The Broad Institute Genome Sequencing Center for Infectious Disease"/>
            <person name="Wu L."/>
            <person name="Ma J."/>
        </authorList>
    </citation>
    <scope>NUCLEOTIDE SEQUENCE [LARGE SCALE GENOMIC DNA]</scope>
    <source>
        <strain evidence="3">JCM 17917</strain>
    </source>
</reference>
<dbReference type="Proteomes" id="UP001501844">
    <property type="component" value="Unassembled WGS sequence"/>
</dbReference>
<dbReference type="InterPro" id="IPR031345">
    <property type="entry name" value="T9SS_Plug_N"/>
</dbReference>
<comment type="caution">
    <text evidence="2">The sequence shown here is derived from an EMBL/GenBank/DDBJ whole genome shotgun (WGS) entry which is preliminary data.</text>
</comment>
<keyword evidence="3" id="KW-1185">Reference proteome</keyword>
<sequence>MLIYYKNEHMLFEKPSFLRFLPNWESAFYTGILSATLLTGCVPVESTGSGSSGVSGSSASATLRYEDAIYAPDVKSVQLYTQSYNAADVLAPAVVSLAQSSPLILEFDRLNATGSRVEVKIHHCDVNWQPSQLASLQYLQDFNEFFIRDMNASTATKVPYWHYRFQVPPVKISGNYLLEVSQEGGGLLLSRRFVVYEELVNVGLRPTATPGAGDRLERQQLDFNIFFAQYPLVNPSQEVKVVMRQNHRWDNAKQFNRPTFVHEAQRRLEYQLFDVDQAFLGLSEFRALDTRSERFSGVGVERRDITTSPDKVYAQTGKSRARDAYSTQPDANGKFLYGSREYGNAPLNADYQHVIFQLHSPEPAPGPVYVFGGLSDWQLQEQFKLIYDDQKQLYTGSALLKQGYYNYYFAVKGANGQADAKYFEGSHFATENVYDVLVYYRPPGTRTDLIIGYATVQVNPQR</sequence>
<dbReference type="Pfam" id="PF17116">
    <property type="entry name" value="T9SS_plug_1st"/>
    <property type="match status" value="1"/>
</dbReference>
<proteinExistence type="predicted"/>
<name>A0ABP8F696_9BACT</name>